<dbReference type="EMBL" id="CP006577">
    <property type="protein sequence ID" value="AIG97572.1"/>
    <property type="molecule type" value="Genomic_DNA"/>
</dbReference>
<organism evidence="1 2">
    <name type="scientific">Archaeoglobus fulgidus DSM 8774</name>
    <dbReference type="NCBI Taxonomy" id="1344584"/>
    <lineage>
        <taxon>Archaea</taxon>
        <taxon>Methanobacteriati</taxon>
        <taxon>Methanobacteriota</taxon>
        <taxon>Archaeoglobi</taxon>
        <taxon>Archaeoglobales</taxon>
        <taxon>Archaeoglobaceae</taxon>
        <taxon>Archaeoglobus</taxon>
    </lineage>
</organism>
<dbReference type="AlphaFoldDB" id="A0A075WD75"/>
<evidence type="ECO:0000313" key="2">
    <source>
        <dbReference type="Proteomes" id="UP000028501"/>
    </source>
</evidence>
<dbReference type="KEGG" id="afg:AFULGI_00007750"/>
<reference evidence="1 2" key="1">
    <citation type="submission" date="2013-07" db="EMBL/GenBank/DDBJ databases">
        <title>Genome of Archaeoglobus fulgidus.</title>
        <authorList>
            <person name="Fiebig A."/>
            <person name="Birkeland N.-K."/>
        </authorList>
    </citation>
    <scope>NUCLEOTIDE SEQUENCE [LARGE SCALE GENOMIC DNA]</scope>
    <source>
        <strain evidence="1 2">DSM 8774</strain>
    </source>
</reference>
<name>A0A075WD75_ARCFL</name>
<accession>A0A075WD75</accession>
<dbReference type="Proteomes" id="UP000028501">
    <property type="component" value="Chromosome"/>
</dbReference>
<gene>
    <name evidence="1" type="ORF">AFULGI_00007750</name>
</gene>
<sequence length="86" mass="9610">MGRSVSSVRMGVKRIAERWERTAKAMKKEESLYAIKLAGMVRKHSSEAFYTFDDPLEAAIFSVLVELLKELDGNVDTGLRAFGKGD</sequence>
<dbReference type="GeneID" id="24794294"/>
<proteinExistence type="predicted"/>
<protein>
    <submittedName>
        <fullName evidence="1">Uncharacterized protein</fullName>
    </submittedName>
</protein>
<dbReference type="HOGENOM" id="CLU_177462_0_0_2"/>
<dbReference type="RefSeq" id="WP_048064268.1">
    <property type="nucleotide sequence ID" value="NZ_CP006577.1"/>
</dbReference>
<evidence type="ECO:0000313" key="1">
    <source>
        <dbReference type="EMBL" id="AIG97572.1"/>
    </source>
</evidence>